<accession>A0A509EDY2</accession>
<gene>
    <name evidence="1" type="ORF">MET9862_02372</name>
</gene>
<sequence>MRLQAIDHTDLAAAWRIAEPWLARACARPGCDLSAPELLDLCATGRALLVGIFDGPDLVAAGVSQVRQHGDGSRTCWVLAVGGAGARAWRHTLRQIEAGAAARGARRVEFVGRPGWRRLLPDYAAAPCEAGIHFTKDLLR</sequence>
<evidence type="ECO:0000313" key="2">
    <source>
        <dbReference type="Proteomes" id="UP000410984"/>
    </source>
</evidence>
<protein>
    <recommendedName>
        <fullName evidence="3">N-acetyltransferase domain-containing protein</fullName>
    </recommendedName>
</protein>
<dbReference type="Proteomes" id="UP000410984">
    <property type="component" value="Unassembled WGS sequence"/>
</dbReference>
<proteinExistence type="predicted"/>
<evidence type="ECO:0000313" key="1">
    <source>
        <dbReference type="EMBL" id="VUD71784.1"/>
    </source>
</evidence>
<dbReference type="AlphaFoldDB" id="A0A509EDY2"/>
<organism evidence="1 2">
    <name type="scientific">Methylobacterium symbioticum</name>
    <dbReference type="NCBI Taxonomy" id="2584084"/>
    <lineage>
        <taxon>Bacteria</taxon>
        <taxon>Pseudomonadati</taxon>
        <taxon>Pseudomonadota</taxon>
        <taxon>Alphaproteobacteria</taxon>
        <taxon>Hyphomicrobiales</taxon>
        <taxon>Methylobacteriaceae</taxon>
        <taxon>Methylobacterium</taxon>
    </lineage>
</organism>
<name>A0A509EDY2_9HYPH</name>
<dbReference type="EMBL" id="CABFPH010000029">
    <property type="protein sequence ID" value="VUD71784.1"/>
    <property type="molecule type" value="Genomic_DNA"/>
</dbReference>
<reference evidence="1 2" key="1">
    <citation type="submission" date="2019-06" db="EMBL/GenBank/DDBJ databases">
        <authorList>
            <person name="Rodrigo-Torres L."/>
            <person name="Arahal R. D."/>
            <person name="Lucena T."/>
        </authorList>
    </citation>
    <scope>NUCLEOTIDE SEQUENCE [LARGE SCALE GENOMIC DNA]</scope>
    <source>
        <strain evidence="1 2">SB0023/3</strain>
    </source>
</reference>
<evidence type="ECO:0008006" key="3">
    <source>
        <dbReference type="Google" id="ProtNLM"/>
    </source>
</evidence>
<dbReference type="OrthoDB" id="8000443at2"/>
<keyword evidence="2" id="KW-1185">Reference proteome</keyword>